<comment type="caution">
    <text evidence="2">The sequence shown here is derived from an EMBL/GenBank/DDBJ whole genome shotgun (WGS) entry which is preliminary data.</text>
</comment>
<dbReference type="InterPro" id="IPR015590">
    <property type="entry name" value="Aldehyde_DH_dom"/>
</dbReference>
<feature type="non-terminal residue" evidence="2">
    <location>
        <position position="41"/>
    </location>
</feature>
<evidence type="ECO:0000313" key="2">
    <source>
        <dbReference type="EMBL" id="GAH20612.1"/>
    </source>
</evidence>
<gene>
    <name evidence="2" type="ORF">S01H4_67197</name>
</gene>
<dbReference type="Gene3D" id="3.40.309.10">
    <property type="entry name" value="Aldehyde Dehydrogenase, Chain A, domain 2"/>
    <property type="match status" value="1"/>
</dbReference>
<dbReference type="EMBL" id="BART01042111">
    <property type="protein sequence ID" value="GAH20612.1"/>
    <property type="molecule type" value="Genomic_DNA"/>
</dbReference>
<feature type="domain" description="Aldehyde dehydrogenase" evidence="1">
    <location>
        <begin position="5"/>
        <end position="41"/>
    </location>
</feature>
<proteinExistence type="predicted"/>
<dbReference type="GO" id="GO:0016620">
    <property type="term" value="F:oxidoreductase activity, acting on the aldehyde or oxo group of donors, NAD or NADP as acceptor"/>
    <property type="evidence" value="ECO:0007669"/>
    <property type="project" value="InterPro"/>
</dbReference>
<evidence type="ECO:0000259" key="1">
    <source>
        <dbReference type="Pfam" id="PF00171"/>
    </source>
</evidence>
<dbReference type="AlphaFoldDB" id="X1DKA0"/>
<dbReference type="InterPro" id="IPR016163">
    <property type="entry name" value="Ald_DH_C"/>
</dbReference>
<organism evidence="2">
    <name type="scientific">marine sediment metagenome</name>
    <dbReference type="NCBI Taxonomy" id="412755"/>
    <lineage>
        <taxon>unclassified sequences</taxon>
        <taxon>metagenomes</taxon>
        <taxon>ecological metagenomes</taxon>
    </lineage>
</organism>
<protein>
    <recommendedName>
        <fullName evidence="1">Aldehyde dehydrogenase domain-containing protein</fullName>
    </recommendedName>
</protein>
<name>X1DKA0_9ZZZZ</name>
<dbReference type="Pfam" id="PF00171">
    <property type="entry name" value="Aldedh"/>
    <property type="match status" value="1"/>
</dbReference>
<sequence length="41" mass="4522">GGVEHPDHYINPTVLTGMTTEMQIEQEETFGPVACIARFSD</sequence>
<feature type="non-terminal residue" evidence="2">
    <location>
        <position position="1"/>
    </location>
</feature>
<dbReference type="SUPFAM" id="SSF53720">
    <property type="entry name" value="ALDH-like"/>
    <property type="match status" value="1"/>
</dbReference>
<reference evidence="2" key="1">
    <citation type="journal article" date="2014" name="Front. Microbiol.">
        <title>High frequency of phylogenetically diverse reductive dehalogenase-homologous genes in deep subseafloor sedimentary metagenomes.</title>
        <authorList>
            <person name="Kawai M."/>
            <person name="Futagami T."/>
            <person name="Toyoda A."/>
            <person name="Takaki Y."/>
            <person name="Nishi S."/>
            <person name="Hori S."/>
            <person name="Arai W."/>
            <person name="Tsubouchi T."/>
            <person name="Morono Y."/>
            <person name="Uchiyama I."/>
            <person name="Ito T."/>
            <person name="Fujiyama A."/>
            <person name="Inagaki F."/>
            <person name="Takami H."/>
        </authorList>
    </citation>
    <scope>NUCLEOTIDE SEQUENCE</scope>
    <source>
        <strain evidence="2">Expedition CK06-06</strain>
    </source>
</reference>
<accession>X1DKA0</accession>
<dbReference type="InterPro" id="IPR016161">
    <property type="entry name" value="Ald_DH/histidinol_DH"/>
</dbReference>